<feature type="domain" description="C2H2-type" evidence="9">
    <location>
        <begin position="300"/>
        <end position="329"/>
    </location>
</feature>
<keyword evidence="2" id="KW-0479">Metal-binding</keyword>
<evidence type="ECO:0000256" key="7">
    <source>
        <dbReference type="PROSITE-ProRule" id="PRU00042"/>
    </source>
</evidence>
<comment type="caution">
    <text evidence="10">The sequence shown here is derived from an EMBL/GenBank/DDBJ whole genome shotgun (WGS) entry which is preliminary data.</text>
</comment>
<feature type="compositionally biased region" description="Basic and acidic residues" evidence="8">
    <location>
        <begin position="240"/>
        <end position="252"/>
    </location>
</feature>
<dbReference type="AlphaFoldDB" id="A0AAD5SJ61"/>
<feature type="compositionally biased region" description="Low complexity" evidence="8">
    <location>
        <begin position="200"/>
        <end position="217"/>
    </location>
</feature>
<keyword evidence="6" id="KW-0539">Nucleus</keyword>
<reference evidence="10" key="1">
    <citation type="submission" date="2020-05" db="EMBL/GenBank/DDBJ databases">
        <title>Phylogenomic resolution of chytrid fungi.</title>
        <authorList>
            <person name="Stajich J.E."/>
            <person name="Amses K."/>
            <person name="Simmons R."/>
            <person name="Seto K."/>
            <person name="Myers J."/>
            <person name="Bonds A."/>
            <person name="Quandt C.A."/>
            <person name="Barry K."/>
            <person name="Liu P."/>
            <person name="Grigoriev I."/>
            <person name="Longcore J.E."/>
            <person name="James T.Y."/>
        </authorList>
    </citation>
    <scope>NUCLEOTIDE SEQUENCE</scope>
    <source>
        <strain evidence="10">JEL0318</strain>
    </source>
</reference>
<dbReference type="GO" id="GO:0000978">
    <property type="term" value="F:RNA polymerase II cis-regulatory region sequence-specific DNA binding"/>
    <property type="evidence" value="ECO:0007669"/>
    <property type="project" value="TreeGrafter"/>
</dbReference>
<keyword evidence="3" id="KW-0677">Repeat</keyword>
<evidence type="ECO:0000313" key="11">
    <source>
        <dbReference type="Proteomes" id="UP001212841"/>
    </source>
</evidence>
<dbReference type="Proteomes" id="UP001212841">
    <property type="component" value="Unassembled WGS sequence"/>
</dbReference>
<dbReference type="PANTHER" id="PTHR23235">
    <property type="entry name" value="KRUEPPEL-LIKE TRANSCRIPTION FACTOR"/>
    <property type="match status" value="1"/>
</dbReference>
<dbReference type="PROSITE" id="PS50157">
    <property type="entry name" value="ZINC_FINGER_C2H2_2"/>
    <property type="match status" value="3"/>
</dbReference>
<name>A0AAD5SJ61_9FUNG</name>
<accession>A0AAD5SJ61</accession>
<dbReference type="GO" id="GO:0008270">
    <property type="term" value="F:zinc ion binding"/>
    <property type="evidence" value="ECO:0007669"/>
    <property type="project" value="UniProtKB-KW"/>
</dbReference>
<evidence type="ECO:0000256" key="3">
    <source>
        <dbReference type="ARBA" id="ARBA00022737"/>
    </source>
</evidence>
<dbReference type="GO" id="GO:0005634">
    <property type="term" value="C:nucleus"/>
    <property type="evidence" value="ECO:0007669"/>
    <property type="project" value="UniProtKB-SubCell"/>
</dbReference>
<dbReference type="Pfam" id="PF00096">
    <property type="entry name" value="zf-C2H2"/>
    <property type="match status" value="3"/>
</dbReference>
<keyword evidence="11" id="KW-1185">Reference proteome</keyword>
<dbReference type="PANTHER" id="PTHR23235:SF120">
    <property type="entry name" value="KRUPPEL-LIKE FACTOR 15"/>
    <property type="match status" value="1"/>
</dbReference>
<dbReference type="Gene3D" id="3.30.160.60">
    <property type="entry name" value="Classic Zinc Finger"/>
    <property type="match status" value="3"/>
</dbReference>
<evidence type="ECO:0000256" key="8">
    <source>
        <dbReference type="SAM" id="MobiDB-lite"/>
    </source>
</evidence>
<feature type="compositionally biased region" description="Low complexity" evidence="8">
    <location>
        <begin position="230"/>
        <end position="239"/>
    </location>
</feature>
<feature type="domain" description="C2H2-type" evidence="9">
    <location>
        <begin position="332"/>
        <end position="359"/>
    </location>
</feature>
<dbReference type="SMART" id="SM00355">
    <property type="entry name" value="ZnF_C2H2"/>
    <property type="match status" value="3"/>
</dbReference>
<evidence type="ECO:0000256" key="5">
    <source>
        <dbReference type="ARBA" id="ARBA00022833"/>
    </source>
</evidence>
<dbReference type="EMBL" id="JADGJD010000028">
    <property type="protein sequence ID" value="KAJ3056573.1"/>
    <property type="molecule type" value="Genomic_DNA"/>
</dbReference>
<evidence type="ECO:0000256" key="4">
    <source>
        <dbReference type="ARBA" id="ARBA00022771"/>
    </source>
</evidence>
<keyword evidence="5" id="KW-0862">Zinc</keyword>
<feature type="region of interest" description="Disordered" evidence="8">
    <location>
        <begin position="200"/>
        <end position="275"/>
    </location>
</feature>
<feature type="domain" description="C2H2-type" evidence="9">
    <location>
        <begin position="360"/>
        <end position="387"/>
    </location>
</feature>
<dbReference type="GO" id="GO:0000981">
    <property type="term" value="F:DNA-binding transcription factor activity, RNA polymerase II-specific"/>
    <property type="evidence" value="ECO:0007669"/>
    <property type="project" value="TreeGrafter"/>
</dbReference>
<comment type="subcellular location">
    <subcellularLocation>
        <location evidence="1">Nucleus</location>
    </subcellularLocation>
</comment>
<evidence type="ECO:0000256" key="6">
    <source>
        <dbReference type="ARBA" id="ARBA00023242"/>
    </source>
</evidence>
<protein>
    <recommendedName>
        <fullName evidence="9">C2H2-type domain-containing protein</fullName>
    </recommendedName>
</protein>
<keyword evidence="4 7" id="KW-0863">Zinc-finger</keyword>
<dbReference type="InterPro" id="IPR013087">
    <property type="entry name" value="Znf_C2H2_type"/>
</dbReference>
<evidence type="ECO:0000256" key="1">
    <source>
        <dbReference type="ARBA" id="ARBA00004123"/>
    </source>
</evidence>
<dbReference type="SUPFAM" id="SSF57667">
    <property type="entry name" value="beta-beta-alpha zinc fingers"/>
    <property type="match status" value="2"/>
</dbReference>
<proteinExistence type="predicted"/>
<organism evidence="10 11">
    <name type="scientific">Rhizophlyctis rosea</name>
    <dbReference type="NCBI Taxonomy" id="64517"/>
    <lineage>
        <taxon>Eukaryota</taxon>
        <taxon>Fungi</taxon>
        <taxon>Fungi incertae sedis</taxon>
        <taxon>Chytridiomycota</taxon>
        <taxon>Chytridiomycota incertae sedis</taxon>
        <taxon>Chytridiomycetes</taxon>
        <taxon>Rhizophlyctidales</taxon>
        <taxon>Rhizophlyctidaceae</taxon>
        <taxon>Rhizophlyctis</taxon>
    </lineage>
</organism>
<evidence type="ECO:0000256" key="2">
    <source>
        <dbReference type="ARBA" id="ARBA00022723"/>
    </source>
</evidence>
<dbReference type="FunFam" id="3.30.160.60:FF:000145">
    <property type="entry name" value="Zinc finger protein 574"/>
    <property type="match status" value="1"/>
</dbReference>
<dbReference type="InterPro" id="IPR036236">
    <property type="entry name" value="Znf_C2H2_sf"/>
</dbReference>
<gene>
    <name evidence="10" type="ORF">HK097_005970</name>
</gene>
<sequence length="400" mass="42817">MPHGPTQQLFALHSSQPSVHNTYQYVTPPYPQSPYAKSTNTFSSPAYDQTSSYTRACPLGKHQNAPQVDAGTYDYSYLYQTTARADQASTVNPLATPPSYAGQYATLRATFDPRGAANYANANLHTATQARNAPAGSAYSAAMEKEMGLTGLEMQYGGVASGIPQHVGGIANNDRGGSNGRGEVLLMKNLPGFIEAFSGGSSSAGVGSSSQQSSATSMPNSDSKKKRKTGTSASSGSKSGTERGEGAVRTGEHGYTTDGAILGGGPSRDRSTREEAVNLKKTHGRKTKLKRYRTAPHQPVACQVEGCGKVLSRPFNLKVHMKTHDPDRERPFACPTCSKTFVRQHDLARHCATHSDVRSFECFICGKAFVRKDALDRHAKISGRCRSGSGRGRKKLVAEE</sequence>
<evidence type="ECO:0000259" key="9">
    <source>
        <dbReference type="PROSITE" id="PS50157"/>
    </source>
</evidence>
<dbReference type="PROSITE" id="PS00028">
    <property type="entry name" value="ZINC_FINGER_C2H2_1"/>
    <property type="match status" value="2"/>
</dbReference>
<evidence type="ECO:0000313" key="10">
    <source>
        <dbReference type="EMBL" id="KAJ3056573.1"/>
    </source>
</evidence>